<dbReference type="GO" id="GO:0005829">
    <property type="term" value="C:cytosol"/>
    <property type="evidence" value="ECO:0007669"/>
    <property type="project" value="TreeGrafter"/>
</dbReference>
<comment type="function">
    <text evidence="1 11">E2 component of the 2-oxoglutarate dehydrogenase (OGDH) complex which catalyzes the second step in the conversion of 2-oxoglutarate to succinyl-CoA and CO(2).</text>
</comment>
<dbReference type="CDD" id="cd06849">
    <property type="entry name" value="lipoyl_domain"/>
    <property type="match status" value="1"/>
</dbReference>
<evidence type="ECO:0000256" key="4">
    <source>
        <dbReference type="ARBA" id="ARBA00012945"/>
    </source>
</evidence>
<dbReference type="PANTHER" id="PTHR43416">
    <property type="entry name" value="DIHYDROLIPOYLLYSINE-RESIDUE SUCCINYLTRANSFERASE COMPONENT OF 2-OXOGLUTARATE DEHYDROGENASE COMPLEX, MITOCHONDRIAL-RELATED"/>
    <property type="match status" value="1"/>
</dbReference>
<dbReference type="InterPro" id="IPR011053">
    <property type="entry name" value="Single_hybrid_motif"/>
</dbReference>
<evidence type="ECO:0000259" key="13">
    <source>
        <dbReference type="PROSITE" id="PS50968"/>
    </source>
</evidence>
<dbReference type="GO" id="GO:0006099">
    <property type="term" value="P:tricarboxylic acid cycle"/>
    <property type="evidence" value="ECO:0007669"/>
    <property type="project" value="UniProtKB-UniRule"/>
</dbReference>
<dbReference type="FunFam" id="3.30.559.10:FF:000007">
    <property type="entry name" value="Dihydrolipoamide acetyltransferase component of pyruvate dehydrogenase complex"/>
    <property type="match status" value="1"/>
</dbReference>
<dbReference type="PROSITE" id="PS50968">
    <property type="entry name" value="BIOTINYL_LIPOYL"/>
    <property type="match status" value="1"/>
</dbReference>
<evidence type="ECO:0000256" key="11">
    <source>
        <dbReference type="RuleBase" id="RU361138"/>
    </source>
</evidence>
<evidence type="ECO:0000256" key="5">
    <source>
        <dbReference type="ARBA" id="ARBA00019511"/>
    </source>
</evidence>
<evidence type="ECO:0000256" key="3">
    <source>
        <dbReference type="ARBA" id="ARBA00007317"/>
    </source>
</evidence>
<evidence type="ECO:0000256" key="7">
    <source>
        <dbReference type="ARBA" id="ARBA00022679"/>
    </source>
</evidence>
<dbReference type="InterPro" id="IPR000089">
    <property type="entry name" value="Biotin_lipoyl"/>
</dbReference>
<keyword evidence="7 11" id="KW-0808">Transferase</keyword>
<reference evidence="15" key="1">
    <citation type="submission" date="2019-11" db="EMBL/GenBank/DDBJ databases">
        <title>Microbial mats filling the niche in hypersaline microbial mats.</title>
        <authorList>
            <person name="Wong H.L."/>
            <person name="Macleod F.I."/>
            <person name="White R.A. III"/>
            <person name="Burns B.P."/>
        </authorList>
    </citation>
    <scope>NUCLEOTIDE SEQUENCE</scope>
    <source>
        <strain evidence="15">Rbin_158</strain>
    </source>
</reference>
<dbReference type="SUPFAM" id="SSF47005">
    <property type="entry name" value="Peripheral subunit-binding domain of 2-oxo acid dehydrogenase complex"/>
    <property type="match status" value="1"/>
</dbReference>
<feature type="compositionally biased region" description="Pro residues" evidence="12">
    <location>
        <begin position="106"/>
        <end position="119"/>
    </location>
</feature>
<dbReference type="PROSITE" id="PS51826">
    <property type="entry name" value="PSBD"/>
    <property type="match status" value="1"/>
</dbReference>
<evidence type="ECO:0000256" key="1">
    <source>
        <dbReference type="ARBA" id="ARBA00004052"/>
    </source>
</evidence>
<sequence length="421" mass="46542">MKLEVKIPSVGESVQEAFLAQWYKQSGDLVHKDEPLFLIETDKVTLEVAAEADGTLDIMTAEEETVAVGAVVGTIDTEAAPEIQEQEPPPSQPQAQPQPQESSPQEPQPSAPPSTPEPTKPAAEQPPLSPAVRRLVAEHNIDVSQLSGTGPGGRIIKGDVILYQEQRAASSPEPSRETTPSSQPPAEPQEPITRKAMSPIRKRTAARLLEAKHNTAMLTTFNEIDMSRVMEIRTQYKESFQKKYGISLGFMSFFVKACVEALKDIPEINAFIEDQDIIYHHYYHIGVAVSSERGLVVPVIRHADQLSFAEIEQAIVAYVEKIKANRLELSDLQGGTFTISNGGVFGSLLSTPLLNMPQSGILGMHKIEKRAVVIDDQIVIRPMMYVALSYDHRIVDGRESVTFLKRVKECIENPERMMIEV</sequence>
<organism evidence="15 16">
    <name type="scientific">candidate division KSB3 bacterium</name>
    <dbReference type="NCBI Taxonomy" id="2044937"/>
    <lineage>
        <taxon>Bacteria</taxon>
        <taxon>candidate division KSB3</taxon>
    </lineage>
</organism>
<comment type="similarity">
    <text evidence="3 11">Belongs to the 2-oxoacid dehydrogenase family.</text>
</comment>
<protein>
    <recommendedName>
        <fullName evidence="5 11">Dihydrolipoyllysine-residue succinyltransferase component of 2-oxoglutarate dehydrogenase complex</fullName>
        <ecNumber evidence="4 11">2.3.1.61</ecNumber>
    </recommendedName>
    <alternativeName>
        <fullName evidence="11">2-oxoglutarate dehydrogenase complex component E2</fullName>
    </alternativeName>
</protein>
<evidence type="ECO:0000259" key="14">
    <source>
        <dbReference type="PROSITE" id="PS51826"/>
    </source>
</evidence>
<evidence type="ECO:0000256" key="6">
    <source>
        <dbReference type="ARBA" id="ARBA00022532"/>
    </source>
</evidence>
<dbReference type="Pfam" id="PF00198">
    <property type="entry name" value="2-oxoacid_dh"/>
    <property type="match status" value="1"/>
</dbReference>
<comment type="cofactor">
    <cofactor evidence="11">
        <name>(R)-lipoate</name>
        <dbReference type="ChEBI" id="CHEBI:83088"/>
    </cofactor>
    <text evidence="11">Binds 1 lipoyl cofactor covalently.</text>
</comment>
<dbReference type="Gene3D" id="2.40.50.100">
    <property type="match status" value="1"/>
</dbReference>
<proteinExistence type="inferred from homology"/>
<evidence type="ECO:0000256" key="2">
    <source>
        <dbReference type="ARBA" id="ARBA00005145"/>
    </source>
</evidence>
<feature type="compositionally biased region" description="Low complexity" evidence="12">
    <location>
        <begin position="170"/>
        <end position="181"/>
    </location>
</feature>
<dbReference type="GO" id="GO:0033512">
    <property type="term" value="P:L-lysine catabolic process to acetyl-CoA via saccharopine"/>
    <property type="evidence" value="ECO:0007669"/>
    <property type="project" value="UniProtKB-UniRule"/>
</dbReference>
<feature type="domain" description="Lipoyl-binding" evidence="13">
    <location>
        <begin position="2"/>
        <end position="76"/>
    </location>
</feature>
<dbReference type="GO" id="GO:0004149">
    <property type="term" value="F:dihydrolipoyllysine-residue succinyltransferase activity"/>
    <property type="evidence" value="ECO:0007669"/>
    <property type="project" value="UniProtKB-UniRule"/>
</dbReference>
<dbReference type="SUPFAM" id="SSF52777">
    <property type="entry name" value="CoA-dependent acyltransferases"/>
    <property type="match status" value="1"/>
</dbReference>
<dbReference type="NCBIfam" id="TIGR01347">
    <property type="entry name" value="sucB"/>
    <property type="match status" value="1"/>
</dbReference>
<dbReference type="InterPro" id="IPR023213">
    <property type="entry name" value="CAT-like_dom_sf"/>
</dbReference>
<keyword evidence="8 11" id="KW-0450">Lipoyl</keyword>
<feature type="region of interest" description="Disordered" evidence="12">
    <location>
        <begin position="166"/>
        <end position="199"/>
    </location>
</feature>
<accession>A0A9D5JXU7</accession>
<dbReference type="PANTHER" id="PTHR43416:SF5">
    <property type="entry name" value="DIHYDROLIPOYLLYSINE-RESIDUE SUCCINYLTRANSFERASE COMPONENT OF 2-OXOGLUTARATE DEHYDROGENASE COMPLEX, MITOCHONDRIAL"/>
    <property type="match status" value="1"/>
</dbReference>
<dbReference type="InterPro" id="IPR050537">
    <property type="entry name" value="2-oxoacid_dehydrogenase"/>
</dbReference>
<dbReference type="InterPro" id="IPR001078">
    <property type="entry name" value="2-oxoacid_DH_actylTfrase"/>
</dbReference>
<keyword evidence="9 11" id="KW-0012">Acyltransferase</keyword>
<dbReference type="Pfam" id="PF02817">
    <property type="entry name" value="E3_binding"/>
    <property type="match status" value="1"/>
</dbReference>
<dbReference type="SUPFAM" id="SSF51230">
    <property type="entry name" value="Single hybrid motif"/>
    <property type="match status" value="1"/>
</dbReference>
<dbReference type="EMBL" id="WJJP01000547">
    <property type="protein sequence ID" value="MBD3326243.1"/>
    <property type="molecule type" value="Genomic_DNA"/>
</dbReference>
<evidence type="ECO:0000313" key="15">
    <source>
        <dbReference type="EMBL" id="MBD3326243.1"/>
    </source>
</evidence>
<gene>
    <name evidence="15" type="primary">odhB</name>
    <name evidence="15" type="ORF">GF339_16770</name>
</gene>
<feature type="compositionally biased region" description="Low complexity" evidence="12">
    <location>
        <begin position="93"/>
        <end position="105"/>
    </location>
</feature>
<dbReference type="InterPro" id="IPR003016">
    <property type="entry name" value="2-oxoA_DH_lipoyl-BS"/>
</dbReference>
<feature type="domain" description="Peripheral subunit-binding (PSBD)" evidence="14">
    <location>
        <begin position="127"/>
        <end position="164"/>
    </location>
</feature>
<dbReference type="NCBIfam" id="NF004309">
    <property type="entry name" value="PRK05704.1"/>
    <property type="match status" value="1"/>
</dbReference>
<dbReference type="EC" id="2.3.1.61" evidence="4 11"/>
<dbReference type="InterPro" id="IPR006255">
    <property type="entry name" value="SucB"/>
</dbReference>
<comment type="catalytic activity">
    <reaction evidence="10 11">
        <text>N(6)-[(R)-dihydrolipoyl]-L-lysyl-[protein] + succinyl-CoA = N(6)-[(R)-S(8)-succinyldihydrolipoyl]-L-lysyl-[protein] + CoA</text>
        <dbReference type="Rhea" id="RHEA:15213"/>
        <dbReference type="Rhea" id="RHEA-COMP:10475"/>
        <dbReference type="Rhea" id="RHEA-COMP:20092"/>
        <dbReference type="ChEBI" id="CHEBI:57287"/>
        <dbReference type="ChEBI" id="CHEBI:57292"/>
        <dbReference type="ChEBI" id="CHEBI:83100"/>
        <dbReference type="ChEBI" id="CHEBI:83120"/>
        <dbReference type="EC" id="2.3.1.61"/>
    </reaction>
</comment>
<name>A0A9D5JXU7_9BACT</name>
<dbReference type="InterPro" id="IPR004167">
    <property type="entry name" value="PSBD"/>
</dbReference>
<dbReference type="InterPro" id="IPR036625">
    <property type="entry name" value="E3-bd_dom_sf"/>
</dbReference>
<dbReference type="Pfam" id="PF00364">
    <property type="entry name" value="Biotin_lipoyl"/>
    <property type="match status" value="1"/>
</dbReference>
<dbReference type="GO" id="GO:0045252">
    <property type="term" value="C:oxoglutarate dehydrogenase complex"/>
    <property type="evidence" value="ECO:0007669"/>
    <property type="project" value="UniProtKB-UniRule"/>
</dbReference>
<comment type="caution">
    <text evidence="15">The sequence shown here is derived from an EMBL/GenBank/DDBJ whole genome shotgun (WGS) entry which is preliminary data.</text>
</comment>
<evidence type="ECO:0000256" key="9">
    <source>
        <dbReference type="ARBA" id="ARBA00023315"/>
    </source>
</evidence>
<dbReference type="Gene3D" id="4.10.320.10">
    <property type="entry name" value="E3-binding domain"/>
    <property type="match status" value="1"/>
</dbReference>
<evidence type="ECO:0000313" key="16">
    <source>
        <dbReference type="Proteomes" id="UP000649604"/>
    </source>
</evidence>
<dbReference type="Gene3D" id="3.30.559.10">
    <property type="entry name" value="Chloramphenicol acetyltransferase-like domain"/>
    <property type="match status" value="1"/>
</dbReference>
<evidence type="ECO:0000256" key="8">
    <source>
        <dbReference type="ARBA" id="ARBA00022823"/>
    </source>
</evidence>
<dbReference type="Proteomes" id="UP000649604">
    <property type="component" value="Unassembled WGS sequence"/>
</dbReference>
<dbReference type="AlphaFoldDB" id="A0A9D5JXU7"/>
<keyword evidence="6 11" id="KW-0816">Tricarboxylic acid cycle</keyword>
<feature type="region of interest" description="Disordered" evidence="12">
    <location>
        <begin position="82"/>
        <end position="127"/>
    </location>
</feature>
<evidence type="ECO:0000256" key="10">
    <source>
        <dbReference type="ARBA" id="ARBA00052761"/>
    </source>
</evidence>
<evidence type="ECO:0000256" key="12">
    <source>
        <dbReference type="SAM" id="MobiDB-lite"/>
    </source>
</evidence>
<dbReference type="PROSITE" id="PS00189">
    <property type="entry name" value="LIPOYL"/>
    <property type="match status" value="1"/>
</dbReference>
<comment type="pathway">
    <text evidence="2 11">Amino-acid degradation; L-lysine degradation via saccharopine pathway; glutaryl-CoA from L-lysine: step 6/6.</text>
</comment>